<dbReference type="OrthoDB" id="2288646at2759"/>
<reference evidence="1 2" key="1">
    <citation type="submission" date="2015-06" db="EMBL/GenBank/DDBJ databases">
        <title>Expansion of signal transduction pathways in fungi by whole-genome duplication.</title>
        <authorList>
            <consortium name="DOE Joint Genome Institute"/>
            <person name="Corrochano L.M."/>
            <person name="Kuo A."/>
            <person name="Marcet-Houben M."/>
            <person name="Polaino S."/>
            <person name="Salamov A."/>
            <person name="Villalobos J.M."/>
            <person name="Alvarez M.I."/>
            <person name="Avalos J."/>
            <person name="Benito E.P."/>
            <person name="Benoit I."/>
            <person name="Burger G."/>
            <person name="Camino L.P."/>
            <person name="Canovas D."/>
            <person name="Cerda-Olmedo E."/>
            <person name="Cheng J.-F."/>
            <person name="Dominguez A."/>
            <person name="Elias M."/>
            <person name="Eslava A.P."/>
            <person name="Glaser F."/>
            <person name="Grimwood J."/>
            <person name="Gutierrez G."/>
            <person name="Heitman J."/>
            <person name="Henrissat B."/>
            <person name="Iturriaga E.A."/>
            <person name="Lang B.F."/>
            <person name="Lavin J.L."/>
            <person name="Lee S."/>
            <person name="Li W."/>
            <person name="Lindquist E."/>
            <person name="Lopez-Garcia S."/>
            <person name="Luque E.M."/>
            <person name="Marcos A.T."/>
            <person name="Martin J."/>
            <person name="Mccluskey K."/>
            <person name="Medina H.R."/>
            <person name="Miralles-Duran A."/>
            <person name="Miyazaki A."/>
            <person name="Munoz-Torres E."/>
            <person name="Oguiza J.A."/>
            <person name="Ohm R."/>
            <person name="Olmedo M."/>
            <person name="Orejas M."/>
            <person name="Ortiz-Castellanos L."/>
            <person name="Pisabarro A.G."/>
            <person name="Rodriguez-Romero J."/>
            <person name="Ruiz-Herrera J."/>
            <person name="Ruiz-Vazquez R."/>
            <person name="Sanz C."/>
            <person name="Schackwitz W."/>
            <person name="Schmutz J."/>
            <person name="Shahriari M."/>
            <person name="Shelest E."/>
            <person name="Silva-Franco F."/>
            <person name="Soanes D."/>
            <person name="Syed K."/>
            <person name="Tagua V.G."/>
            <person name="Talbot N.J."/>
            <person name="Thon M."/>
            <person name="De Vries R.P."/>
            <person name="Wiebenga A."/>
            <person name="Yadav J.S."/>
            <person name="Braun E.L."/>
            <person name="Baker S."/>
            <person name="Garre V."/>
            <person name="Horwitz B."/>
            <person name="Torres-Martinez S."/>
            <person name="Idnurm A."/>
            <person name="Herrera-Estrella A."/>
            <person name="Gabaldon T."/>
            <person name="Grigoriev I.V."/>
        </authorList>
    </citation>
    <scope>NUCLEOTIDE SEQUENCE [LARGE SCALE GENOMIC DNA]</scope>
    <source>
        <strain evidence="1 2">CBS 277.49</strain>
    </source>
</reference>
<name>A0A168LZ05_MUCCL</name>
<proteinExistence type="predicted"/>
<keyword evidence="1" id="KW-0238">DNA-binding</keyword>
<dbReference type="AlphaFoldDB" id="A0A168LZ05"/>
<dbReference type="VEuPathDB" id="FungiDB:MUCCIDRAFT_107967"/>
<dbReference type="GO" id="GO:0003677">
    <property type="term" value="F:DNA binding"/>
    <property type="evidence" value="ECO:0007669"/>
    <property type="project" value="UniProtKB-KW"/>
</dbReference>
<dbReference type="EMBL" id="AMYB01000003">
    <property type="protein sequence ID" value="OAD04146.1"/>
    <property type="molecule type" value="Genomic_DNA"/>
</dbReference>
<evidence type="ECO:0000313" key="1">
    <source>
        <dbReference type="EMBL" id="OAD04146.1"/>
    </source>
</evidence>
<keyword evidence="2" id="KW-1185">Reference proteome</keyword>
<keyword evidence="1" id="KW-0371">Homeobox</keyword>
<dbReference type="Proteomes" id="UP000077051">
    <property type="component" value="Unassembled WGS sequence"/>
</dbReference>
<dbReference type="SUPFAM" id="SSF46689">
    <property type="entry name" value="Homeodomain-like"/>
    <property type="match status" value="1"/>
</dbReference>
<sequence length="110" mass="12754">MQRIGNIVDMKKSTVQSIIERINKTGSPIMPRHSTGTPKKLNERDLRILERIVRKDTFFSYNQILYELRLSQIHISRPTLVKYLYSLGFSSYFAAHKPDLKPKHILAALA</sequence>
<protein>
    <submittedName>
        <fullName evidence="1">Homeodomain-like DNA binding domain-containing transcription factor</fullName>
    </submittedName>
</protein>
<comment type="caution">
    <text evidence="1">The sequence shown here is derived from an EMBL/GenBank/DDBJ whole genome shotgun (WGS) entry which is preliminary data.</text>
</comment>
<dbReference type="STRING" id="747725.A0A168LZ05"/>
<organism evidence="1 2">
    <name type="scientific">Mucor lusitanicus CBS 277.49</name>
    <dbReference type="NCBI Taxonomy" id="747725"/>
    <lineage>
        <taxon>Eukaryota</taxon>
        <taxon>Fungi</taxon>
        <taxon>Fungi incertae sedis</taxon>
        <taxon>Mucoromycota</taxon>
        <taxon>Mucoromycotina</taxon>
        <taxon>Mucoromycetes</taxon>
        <taxon>Mucorales</taxon>
        <taxon>Mucorineae</taxon>
        <taxon>Mucoraceae</taxon>
        <taxon>Mucor</taxon>
    </lineage>
</organism>
<dbReference type="InterPro" id="IPR009057">
    <property type="entry name" value="Homeodomain-like_sf"/>
</dbReference>
<gene>
    <name evidence="1" type="ORF">MUCCIDRAFT_107967</name>
</gene>
<accession>A0A168LZ05</accession>
<evidence type="ECO:0000313" key="2">
    <source>
        <dbReference type="Proteomes" id="UP000077051"/>
    </source>
</evidence>